<comment type="function">
    <text evidence="4">Required for maturation of ribosomal RNAs and formation of the large ribosomal subunit.</text>
</comment>
<dbReference type="PROSITE" id="PS50172">
    <property type="entry name" value="BRCT"/>
    <property type="match status" value="1"/>
</dbReference>
<dbReference type="Proteomes" id="UP001491310">
    <property type="component" value="Unassembled WGS sequence"/>
</dbReference>
<feature type="compositionally biased region" description="Acidic residues" evidence="5">
    <location>
        <begin position="316"/>
        <end position="345"/>
    </location>
</feature>
<gene>
    <name evidence="7" type="ORF">WJX75_001357</name>
</gene>
<dbReference type="HAMAP" id="MF_03028">
    <property type="entry name" value="Pescadillo"/>
    <property type="match status" value="1"/>
</dbReference>
<feature type="region of interest" description="Disordered" evidence="5">
    <location>
        <begin position="590"/>
        <end position="616"/>
    </location>
</feature>
<sequence>MGPQKKRGQAGNAVQYITRNQALKRLQLKLSEFRRLCILKGIHPREPKKKTQGQNKTYYHVKDINFLAHEPLLNKLRDEHVVERKIRKARAKKNRDLAERLAALRPKHRLDHLVKERYPSFVDALRDLDDPLTLVHLFATLPAEEAHKIPAKAVATSRRLALEWQAWVVRTSALRRTFVSVKGFYFQADVMGQPVTWLVPHATSQVLPMDVDYRVMLTFLEFHHTMLQFVNYKLYHALGVRYPPVVDPKLEEAAAGLSAIMQDLAKGAGARLEAAKEAGEAAAEVSPEVAQRMASLPAKLKELQGQEIKAAQGAQDMEEAAEAGSSDEDVGSISSGEDEDEDEEPGTARPDADEDMAEAAAEGRGAEAGALVAAEPDTEGAAAAGGAADVDADDDAGVCAALFRGLVFFLGREVPREALLLVIRSFGGTVGWQGEGSPIEESDESITHQVVDRPTQGHRFLSRQYVQPQWVLDSANFRVLADAELYAPGCAPPPHLSPFVDNDDEGYVPDYARTLHKLQEAAGAARRRAAGQQLASMFGEDAPEQDTTASVEDDVAEAERLYTAELQEELRLANAAADAANAEAADASVVEPAAASTKGVQKKGPTAEEVQEEEDRMAAAVLPRKKRNLYNSIQKRTAAKKARVQELEQKRARLGQE</sequence>
<dbReference type="EMBL" id="JALJOT010000003">
    <property type="protein sequence ID" value="KAK9916335.1"/>
    <property type="molecule type" value="Genomic_DNA"/>
</dbReference>
<comment type="caution">
    <text evidence="7">The sequence shown here is derived from an EMBL/GenBank/DDBJ whole genome shotgun (WGS) entry which is preliminary data.</text>
</comment>
<dbReference type="Pfam" id="PF06732">
    <property type="entry name" value="Pescadillo_N"/>
    <property type="match status" value="1"/>
</dbReference>
<feature type="region of interest" description="Disordered" evidence="5">
    <location>
        <begin position="637"/>
        <end position="657"/>
    </location>
</feature>
<keyword evidence="2 4" id="KW-0698">rRNA processing</keyword>
<feature type="domain" description="BRCT" evidence="6">
    <location>
        <begin position="398"/>
        <end position="488"/>
    </location>
</feature>
<dbReference type="SUPFAM" id="SSF52113">
    <property type="entry name" value="BRCT domain"/>
    <property type="match status" value="1"/>
</dbReference>
<dbReference type="CDD" id="cd17709">
    <property type="entry name" value="BRCT_pescadillo_like"/>
    <property type="match status" value="1"/>
</dbReference>
<protein>
    <recommendedName>
        <fullName evidence="4">Pescadillo homolog</fullName>
    </recommendedName>
</protein>
<keyword evidence="1 4" id="KW-0690">Ribosome biogenesis</keyword>
<dbReference type="Gene3D" id="3.40.50.10190">
    <property type="entry name" value="BRCT domain"/>
    <property type="match status" value="1"/>
</dbReference>
<dbReference type="InterPro" id="IPR036420">
    <property type="entry name" value="BRCT_dom_sf"/>
</dbReference>
<comment type="similarity">
    <text evidence="4">Belongs to the pescadillo family.</text>
</comment>
<keyword evidence="8" id="KW-1185">Reference proteome</keyword>
<dbReference type="PANTHER" id="PTHR12221">
    <property type="entry name" value="PESCADILLO - RELATED"/>
    <property type="match status" value="1"/>
</dbReference>
<name>A0ABR2YX60_9CHLO</name>
<feature type="region of interest" description="Disordered" evidence="5">
    <location>
        <begin position="308"/>
        <end position="369"/>
    </location>
</feature>
<organism evidence="7 8">
    <name type="scientific">Coccomyxa subellipsoidea</name>
    <dbReference type="NCBI Taxonomy" id="248742"/>
    <lineage>
        <taxon>Eukaryota</taxon>
        <taxon>Viridiplantae</taxon>
        <taxon>Chlorophyta</taxon>
        <taxon>core chlorophytes</taxon>
        <taxon>Trebouxiophyceae</taxon>
        <taxon>Trebouxiophyceae incertae sedis</taxon>
        <taxon>Coccomyxaceae</taxon>
        <taxon>Coccomyxa</taxon>
    </lineage>
</organism>
<evidence type="ECO:0000256" key="3">
    <source>
        <dbReference type="ARBA" id="ARBA00023242"/>
    </source>
</evidence>
<dbReference type="InterPro" id="IPR010613">
    <property type="entry name" value="PES"/>
</dbReference>
<evidence type="ECO:0000256" key="2">
    <source>
        <dbReference type="ARBA" id="ARBA00022552"/>
    </source>
</evidence>
<dbReference type="InterPro" id="IPR001357">
    <property type="entry name" value="BRCT_dom"/>
</dbReference>
<feature type="compositionally biased region" description="Basic and acidic residues" evidence="5">
    <location>
        <begin position="643"/>
        <end position="657"/>
    </location>
</feature>
<evidence type="ECO:0000259" key="6">
    <source>
        <dbReference type="PROSITE" id="PS50172"/>
    </source>
</evidence>
<evidence type="ECO:0000256" key="1">
    <source>
        <dbReference type="ARBA" id="ARBA00022517"/>
    </source>
</evidence>
<evidence type="ECO:0000256" key="5">
    <source>
        <dbReference type="SAM" id="MobiDB-lite"/>
    </source>
</evidence>
<keyword evidence="3 4" id="KW-0539">Nucleus</keyword>
<dbReference type="PANTHER" id="PTHR12221:SF6">
    <property type="entry name" value="PESCADILLO HOMOLOG"/>
    <property type="match status" value="1"/>
</dbReference>
<evidence type="ECO:0000313" key="8">
    <source>
        <dbReference type="Proteomes" id="UP001491310"/>
    </source>
</evidence>
<evidence type="ECO:0000313" key="7">
    <source>
        <dbReference type="EMBL" id="KAK9916335.1"/>
    </source>
</evidence>
<proteinExistence type="inferred from homology"/>
<comment type="subcellular location">
    <subcellularLocation>
        <location evidence="4">Nucleus</location>
        <location evidence="4">Nucleolus</location>
    </subcellularLocation>
    <subcellularLocation>
        <location evidence="4">Nucleus</location>
        <location evidence="4">Nucleoplasm</location>
    </subcellularLocation>
</comment>
<evidence type="ECO:0000256" key="4">
    <source>
        <dbReference type="HAMAP-Rule" id="MF_03028"/>
    </source>
</evidence>
<accession>A0ABR2YX60</accession>
<feature type="compositionally biased region" description="Low complexity" evidence="5">
    <location>
        <begin position="358"/>
        <end position="369"/>
    </location>
</feature>
<reference evidence="7 8" key="1">
    <citation type="journal article" date="2024" name="Nat. Commun.">
        <title>Phylogenomics reveals the evolutionary origins of lichenization in chlorophyte algae.</title>
        <authorList>
            <person name="Puginier C."/>
            <person name="Libourel C."/>
            <person name="Otte J."/>
            <person name="Skaloud P."/>
            <person name="Haon M."/>
            <person name="Grisel S."/>
            <person name="Petersen M."/>
            <person name="Berrin J.G."/>
            <person name="Delaux P.M."/>
            <person name="Dal Grande F."/>
            <person name="Keller J."/>
        </authorList>
    </citation>
    <scope>NUCLEOTIDE SEQUENCE [LARGE SCALE GENOMIC DNA]</scope>
    <source>
        <strain evidence="7 8">SAG 216-7</strain>
    </source>
</reference>